<keyword evidence="1" id="KW-1133">Transmembrane helix</keyword>
<keyword evidence="1" id="KW-0472">Membrane</keyword>
<dbReference type="EMBL" id="CBXF010000121">
    <property type="protein sequence ID" value="CDL85039.1"/>
    <property type="molecule type" value="Genomic_DNA"/>
</dbReference>
<sequence length="60" mass="6874">MMISSIDIDLSYKTLTTLGNSERYHYHDILMNAFDKVYLFSGIGFLISTVCILIANKLIR</sequence>
<accession>W1J2U4</accession>
<evidence type="ECO:0000256" key="1">
    <source>
        <dbReference type="SAM" id="Phobius"/>
    </source>
</evidence>
<evidence type="ECO:0000313" key="3">
    <source>
        <dbReference type="Proteomes" id="UP000019202"/>
    </source>
</evidence>
<proteinExistence type="predicted"/>
<organism evidence="2 3">
    <name type="scientific">Xenorhabdus szentirmaii DSM 16338</name>
    <dbReference type="NCBI Taxonomy" id="1427518"/>
    <lineage>
        <taxon>Bacteria</taxon>
        <taxon>Pseudomonadati</taxon>
        <taxon>Pseudomonadota</taxon>
        <taxon>Gammaproteobacteria</taxon>
        <taxon>Enterobacterales</taxon>
        <taxon>Morganellaceae</taxon>
        <taxon>Xenorhabdus</taxon>
    </lineage>
</organism>
<name>W1J2U4_9GAMM</name>
<dbReference type="Proteomes" id="UP000019202">
    <property type="component" value="Unassembled WGS sequence"/>
</dbReference>
<comment type="caution">
    <text evidence="2">The sequence shown here is derived from an EMBL/GenBank/DDBJ whole genome shotgun (WGS) entry which is preliminary data.</text>
</comment>
<reference evidence="2" key="1">
    <citation type="submission" date="2013-11" db="EMBL/GenBank/DDBJ databases">
        <title>Draft genome sequence and annotation of the entomopathogenic bacteria, Xenorhabdus cabanillasi strain JM26 and Xenorhabdus szentirmai strain DSM 16338.</title>
        <authorList>
            <person name="Gualtieri M."/>
            <person name="Ogier J.C."/>
            <person name="Pages S."/>
            <person name="Givaudan A."/>
            <person name="Gaudriault S."/>
        </authorList>
    </citation>
    <scope>NUCLEOTIDE SEQUENCE [LARGE SCALE GENOMIC DNA]</scope>
    <source>
        <strain evidence="2">DSM 16338</strain>
    </source>
</reference>
<evidence type="ECO:0000313" key="2">
    <source>
        <dbReference type="EMBL" id="CDL85039.1"/>
    </source>
</evidence>
<keyword evidence="3" id="KW-1185">Reference proteome</keyword>
<feature type="transmembrane region" description="Helical" evidence="1">
    <location>
        <begin position="37"/>
        <end position="55"/>
    </location>
</feature>
<gene>
    <name evidence="2" type="ORF">XSR1_60084</name>
</gene>
<keyword evidence="1" id="KW-0812">Transmembrane</keyword>
<dbReference type="AlphaFoldDB" id="W1J2U4"/>
<protein>
    <submittedName>
        <fullName evidence="2">Uncharacterized protein</fullName>
    </submittedName>
</protein>